<dbReference type="EMBL" id="JAJOMB010000001">
    <property type="protein sequence ID" value="MCD5309582.1"/>
    <property type="molecule type" value="Genomic_DNA"/>
</dbReference>
<keyword evidence="3" id="KW-1185">Reference proteome</keyword>
<dbReference type="Proteomes" id="UP001138997">
    <property type="component" value="Unassembled WGS sequence"/>
</dbReference>
<reference evidence="2" key="1">
    <citation type="submission" date="2021-11" db="EMBL/GenBank/DDBJ databases">
        <title>Streptomyces corallinus and Kineosporia corallina sp. nov., two new coral-derived marine actinobacteria.</title>
        <authorList>
            <person name="Buangrab K."/>
            <person name="Sutthacheep M."/>
            <person name="Yeemin T."/>
            <person name="Harunari E."/>
            <person name="Igarashi Y."/>
            <person name="Sripreechasak P."/>
            <person name="Kanchanasin P."/>
            <person name="Tanasupawat S."/>
            <person name="Phongsopitanun W."/>
        </authorList>
    </citation>
    <scope>NUCLEOTIDE SEQUENCE</scope>
    <source>
        <strain evidence="2">JCM 31032</strain>
    </source>
</reference>
<feature type="compositionally biased region" description="Basic residues" evidence="1">
    <location>
        <begin position="43"/>
        <end position="63"/>
    </location>
</feature>
<comment type="caution">
    <text evidence="2">The sequence shown here is derived from an EMBL/GenBank/DDBJ whole genome shotgun (WGS) entry which is preliminary data.</text>
</comment>
<gene>
    <name evidence="2" type="ORF">LR394_01640</name>
</gene>
<sequence length="63" mass="7154">MKLSKTWTDSSLVARRAMSPQELQHRLELSRVAAAANGDGARRNRRAEKSRRLARGRVGRHDD</sequence>
<evidence type="ECO:0000313" key="3">
    <source>
        <dbReference type="Proteomes" id="UP001138997"/>
    </source>
</evidence>
<name>A0A9X1SRF2_9ACTN</name>
<organism evidence="2 3">
    <name type="scientific">Kineosporia babensis</name>
    <dbReference type="NCBI Taxonomy" id="499548"/>
    <lineage>
        <taxon>Bacteria</taxon>
        <taxon>Bacillati</taxon>
        <taxon>Actinomycetota</taxon>
        <taxon>Actinomycetes</taxon>
        <taxon>Kineosporiales</taxon>
        <taxon>Kineosporiaceae</taxon>
        <taxon>Kineosporia</taxon>
    </lineage>
</organism>
<dbReference type="AlphaFoldDB" id="A0A9X1SRF2"/>
<accession>A0A9X1SRF2</accession>
<evidence type="ECO:0000313" key="2">
    <source>
        <dbReference type="EMBL" id="MCD5309582.1"/>
    </source>
</evidence>
<proteinExistence type="predicted"/>
<feature type="region of interest" description="Disordered" evidence="1">
    <location>
        <begin position="34"/>
        <end position="63"/>
    </location>
</feature>
<protein>
    <submittedName>
        <fullName evidence="2">Uncharacterized protein</fullName>
    </submittedName>
</protein>
<evidence type="ECO:0000256" key="1">
    <source>
        <dbReference type="SAM" id="MobiDB-lite"/>
    </source>
</evidence>
<dbReference type="RefSeq" id="WP_231438506.1">
    <property type="nucleotide sequence ID" value="NZ_JAJOMB010000001.1"/>
</dbReference>